<evidence type="ECO:0000313" key="1">
    <source>
        <dbReference type="WBParaSite" id="TASK_0000445001-mRNA-1"/>
    </source>
</evidence>
<reference evidence="1" key="1">
    <citation type="submission" date="2017-02" db="UniProtKB">
        <authorList>
            <consortium name="WormBaseParasite"/>
        </authorList>
    </citation>
    <scope>IDENTIFICATION</scope>
</reference>
<dbReference type="AlphaFoldDB" id="A0A0R3W3F7"/>
<organism evidence="1">
    <name type="scientific">Taenia asiatica</name>
    <name type="common">Asian tapeworm</name>
    <dbReference type="NCBI Taxonomy" id="60517"/>
    <lineage>
        <taxon>Eukaryota</taxon>
        <taxon>Metazoa</taxon>
        <taxon>Spiralia</taxon>
        <taxon>Lophotrochozoa</taxon>
        <taxon>Platyhelminthes</taxon>
        <taxon>Cestoda</taxon>
        <taxon>Eucestoda</taxon>
        <taxon>Cyclophyllidea</taxon>
        <taxon>Taeniidae</taxon>
        <taxon>Taenia</taxon>
    </lineage>
</organism>
<dbReference type="WBParaSite" id="TASK_0000445001-mRNA-1">
    <property type="protein sequence ID" value="TASK_0000445001-mRNA-1"/>
    <property type="gene ID" value="TASK_0000445001"/>
</dbReference>
<protein>
    <submittedName>
        <fullName evidence="1">DUF1996 domain-containing protein</fullName>
    </submittedName>
</protein>
<accession>A0A0R3W3F7</accession>
<sequence>LDRTSPGSNVLKLHFFTNLGGFIVTNGGGRTECCLSRCLSSRISFTTNWSDTFLRGSYESIRTLDELMQIRASKRY</sequence>
<name>A0A0R3W3F7_TAEAS</name>
<proteinExistence type="predicted"/>